<feature type="non-terminal residue" evidence="2">
    <location>
        <position position="79"/>
    </location>
</feature>
<feature type="non-terminal residue" evidence="2">
    <location>
        <position position="1"/>
    </location>
</feature>
<evidence type="ECO:0000256" key="1">
    <source>
        <dbReference type="SAM" id="MobiDB-lite"/>
    </source>
</evidence>
<comment type="caution">
    <text evidence="2">The sequence shown here is derived from an EMBL/GenBank/DDBJ whole genome shotgun (WGS) entry which is preliminary data.</text>
</comment>
<gene>
    <name evidence="2" type="ORF">CUNI_LOCUS4227</name>
</gene>
<dbReference type="EMBL" id="CAJHNH020000588">
    <property type="protein sequence ID" value="CAG5118669.1"/>
    <property type="molecule type" value="Genomic_DNA"/>
</dbReference>
<evidence type="ECO:0000313" key="2">
    <source>
        <dbReference type="EMBL" id="CAG5118669.1"/>
    </source>
</evidence>
<accession>A0A8S3YNK4</accession>
<dbReference type="Proteomes" id="UP000678393">
    <property type="component" value="Unassembled WGS sequence"/>
</dbReference>
<proteinExistence type="predicted"/>
<dbReference type="OrthoDB" id="6022652at2759"/>
<protein>
    <submittedName>
        <fullName evidence="2">Uncharacterized protein</fullName>
    </submittedName>
</protein>
<reference evidence="2" key="1">
    <citation type="submission" date="2021-04" db="EMBL/GenBank/DDBJ databases">
        <authorList>
            <consortium name="Molecular Ecology Group"/>
        </authorList>
    </citation>
    <scope>NUCLEOTIDE SEQUENCE</scope>
</reference>
<keyword evidence="3" id="KW-1185">Reference proteome</keyword>
<dbReference type="AlphaFoldDB" id="A0A8S3YNK4"/>
<feature type="region of interest" description="Disordered" evidence="1">
    <location>
        <begin position="1"/>
        <end position="23"/>
    </location>
</feature>
<organism evidence="2 3">
    <name type="scientific">Candidula unifasciata</name>
    <dbReference type="NCBI Taxonomy" id="100452"/>
    <lineage>
        <taxon>Eukaryota</taxon>
        <taxon>Metazoa</taxon>
        <taxon>Spiralia</taxon>
        <taxon>Lophotrochozoa</taxon>
        <taxon>Mollusca</taxon>
        <taxon>Gastropoda</taxon>
        <taxon>Heterobranchia</taxon>
        <taxon>Euthyneura</taxon>
        <taxon>Panpulmonata</taxon>
        <taxon>Eupulmonata</taxon>
        <taxon>Stylommatophora</taxon>
        <taxon>Helicina</taxon>
        <taxon>Helicoidea</taxon>
        <taxon>Geomitridae</taxon>
        <taxon>Candidula</taxon>
    </lineage>
</organism>
<evidence type="ECO:0000313" key="3">
    <source>
        <dbReference type="Proteomes" id="UP000678393"/>
    </source>
</evidence>
<name>A0A8S3YNK4_9EUPU</name>
<sequence length="79" mass="8715">MSGSAQPLQPDKPLRYREGQRRRTALVTYNPNLTGSSSLDYEDLGAMTDVEVPTFQRGGFSRTSLPIVRSASTSLDRPL</sequence>
<feature type="compositionally biased region" description="Basic and acidic residues" evidence="1">
    <location>
        <begin position="12"/>
        <end position="21"/>
    </location>
</feature>